<dbReference type="EMBL" id="UYWW01000934">
    <property type="protein sequence ID" value="VDM09607.1"/>
    <property type="molecule type" value="Genomic_DNA"/>
</dbReference>
<dbReference type="AlphaFoldDB" id="A0A3P7DYV7"/>
<dbReference type="InterPro" id="IPR002466">
    <property type="entry name" value="A_deamin"/>
</dbReference>
<organism evidence="5 6">
    <name type="scientific">Wuchereria bancrofti</name>
    <dbReference type="NCBI Taxonomy" id="6293"/>
    <lineage>
        <taxon>Eukaryota</taxon>
        <taxon>Metazoa</taxon>
        <taxon>Ecdysozoa</taxon>
        <taxon>Nematoda</taxon>
        <taxon>Chromadorea</taxon>
        <taxon>Rhabditida</taxon>
        <taxon>Spirurina</taxon>
        <taxon>Spiruromorpha</taxon>
        <taxon>Filarioidea</taxon>
        <taxon>Onchocercidae</taxon>
        <taxon>Wuchereria</taxon>
    </lineage>
</organism>
<feature type="domain" description="DRBM" evidence="3">
    <location>
        <begin position="155"/>
        <end position="219"/>
    </location>
</feature>
<dbReference type="FunCoup" id="A0A3P7DYV7">
    <property type="interactions" value="305"/>
</dbReference>
<dbReference type="GO" id="GO:0008251">
    <property type="term" value="F:tRNA-specific adenosine deaminase activity"/>
    <property type="evidence" value="ECO:0007669"/>
    <property type="project" value="TreeGrafter"/>
</dbReference>
<dbReference type="OrthoDB" id="10268011at2759"/>
<keyword evidence="1" id="KW-0694">RNA-binding</keyword>
<dbReference type="Proteomes" id="UP000270924">
    <property type="component" value="Unassembled WGS sequence"/>
</dbReference>
<dbReference type="OMA" id="RFICRIT"/>
<dbReference type="PANTHER" id="PTHR10910:SF144">
    <property type="entry name" value="A TO I EDITASE DOMAIN-CONTAINING PROTEIN-RELATED"/>
    <property type="match status" value="1"/>
</dbReference>
<evidence type="ECO:0000256" key="2">
    <source>
        <dbReference type="SAM" id="MobiDB-lite"/>
    </source>
</evidence>
<dbReference type="GO" id="GO:0005730">
    <property type="term" value="C:nucleolus"/>
    <property type="evidence" value="ECO:0007669"/>
    <property type="project" value="TreeGrafter"/>
</dbReference>
<keyword evidence="6" id="KW-1185">Reference proteome</keyword>
<feature type="domain" description="DRBM" evidence="3">
    <location>
        <begin position="448"/>
        <end position="522"/>
    </location>
</feature>
<feature type="compositionally biased region" description="Low complexity" evidence="2">
    <location>
        <begin position="68"/>
        <end position="85"/>
    </location>
</feature>
<dbReference type="SMART" id="SM00358">
    <property type="entry name" value="DSRM"/>
    <property type="match status" value="3"/>
</dbReference>
<dbReference type="Pfam" id="PF02137">
    <property type="entry name" value="A_deamin"/>
    <property type="match status" value="2"/>
</dbReference>
<evidence type="ECO:0000256" key="1">
    <source>
        <dbReference type="PROSITE-ProRule" id="PRU00266"/>
    </source>
</evidence>
<dbReference type="GO" id="GO:0003726">
    <property type="term" value="F:double-stranded RNA adenosine deaminase activity"/>
    <property type="evidence" value="ECO:0007669"/>
    <property type="project" value="TreeGrafter"/>
</dbReference>
<dbReference type="InParanoid" id="A0A3P7DYV7"/>
<feature type="domain" description="A to I editase" evidence="4">
    <location>
        <begin position="590"/>
        <end position="878"/>
    </location>
</feature>
<accession>A0A3P7DYV7</accession>
<evidence type="ECO:0000259" key="3">
    <source>
        <dbReference type="PROSITE" id="PS50137"/>
    </source>
</evidence>
<proteinExistence type="predicted"/>
<dbReference type="Pfam" id="PF00035">
    <property type="entry name" value="dsrm"/>
    <property type="match status" value="2"/>
</dbReference>
<dbReference type="PANTHER" id="PTHR10910">
    <property type="entry name" value="EUKARYOTE SPECIFIC DSRNA BINDING PROTEIN"/>
    <property type="match status" value="1"/>
</dbReference>
<dbReference type="CDD" id="cd00048">
    <property type="entry name" value="DSRM_SF"/>
    <property type="match status" value="2"/>
</dbReference>
<name>A0A3P7DYV7_WUCBA</name>
<dbReference type="SUPFAM" id="SSF54768">
    <property type="entry name" value="dsRNA-binding domain-like"/>
    <property type="match status" value="2"/>
</dbReference>
<dbReference type="Gene3D" id="3.30.160.20">
    <property type="match status" value="2"/>
</dbReference>
<evidence type="ECO:0000313" key="5">
    <source>
        <dbReference type="EMBL" id="VDM09607.1"/>
    </source>
</evidence>
<dbReference type="PROSITE" id="PS50137">
    <property type="entry name" value="DS_RBD"/>
    <property type="match status" value="2"/>
</dbReference>
<evidence type="ECO:0000313" key="6">
    <source>
        <dbReference type="Proteomes" id="UP000270924"/>
    </source>
</evidence>
<evidence type="ECO:0000259" key="4">
    <source>
        <dbReference type="PROSITE" id="PS50141"/>
    </source>
</evidence>
<dbReference type="GO" id="GO:0006382">
    <property type="term" value="P:adenosine to inosine editing"/>
    <property type="evidence" value="ECO:0007669"/>
    <property type="project" value="TreeGrafter"/>
</dbReference>
<sequence>MDSHSYYGGGGCPNWMRIGSTSSDTTSAIASQQQQQQQQQRFYYPMMSLNNITKNKSNRVSGGGGTGYHNYQNHYPQQQQQQQHYSGADPNSTGYYGCSGFLTKQQLQHSTVSSRGKRGRVYGSFPRKNRFDCRVDTAYTPPNKKPRTYSTTGKTAAMILNELYPEFKDECSYRTLVVNKLPRFECSFMVQAKKFSAEGSNKKAAKQLACELALKELRPDIMLDASVSISGTKLADFDFCAQQANGSEESRKKGYATCNSLHDFFLRLCREKERISNEKFTPQFTFSEIPTTDIDGKSSKKFRCMLALPHQGKVYSHEGYGKSPIKNAVIREALVDVFDVPQDELKMVERRAMNLKPGKPMQVLIQALSFYDRTMQVDVDTVDGKPVQGNSRFICRITLDNNKTIVGPPQDNKQKAKDVACEKVLLEELDLTMPSEDVKIKKASAVLSPPYALHQLMLKQNRKKNPDIVYDEPQDISQASNKPPMFKCVLTINGTHKFEGIGQSKKTAKSAAAEQALTKLFKFDLCAENALEMISIKKSKNEDDVVFCTEICTFVRREYEGVCHQQACPITTHISAFVLIAPNGEKQLVAIGAGRNAVIDGHILKDAHGNVLIHMQSTVLARRAFVLFLHGQIKNHNAENSVVERSPTSNKFRLKTGYQVVLYVSFPPNLRTSGEVQKLSCYMGGARLEDPPEIPQTFGDIGTSGHVYVMSLADKMLKWNYLGLQGALLSHLLEPIFMTHLCIGAPSNDKAITHAVLLRFGDIRRDELIVKSSQNGVVPHGEMYHNWVSGIGTIERLDPFTGRTVTGSPSRLCKSELYESWARVVAAVKADGYKPIWSCSEAKQSEVVYQQALQTFHLQLHDNGLGMWQRKEPQVDGFQLAFFDE</sequence>
<protein>
    <submittedName>
        <fullName evidence="5">Uncharacterized protein</fullName>
    </submittedName>
</protein>
<gene>
    <name evidence="5" type="ORF">WBA_LOCUS2993</name>
</gene>
<dbReference type="GO" id="GO:0003725">
    <property type="term" value="F:double-stranded RNA binding"/>
    <property type="evidence" value="ECO:0007669"/>
    <property type="project" value="TreeGrafter"/>
</dbReference>
<dbReference type="InterPro" id="IPR014720">
    <property type="entry name" value="dsRBD_dom"/>
</dbReference>
<dbReference type="PROSITE" id="PS50141">
    <property type="entry name" value="A_DEAMIN_EDITASE"/>
    <property type="match status" value="1"/>
</dbReference>
<dbReference type="GO" id="GO:0006396">
    <property type="term" value="P:RNA processing"/>
    <property type="evidence" value="ECO:0007669"/>
    <property type="project" value="InterPro"/>
</dbReference>
<dbReference type="SMART" id="SM00552">
    <property type="entry name" value="ADEAMc"/>
    <property type="match status" value="1"/>
</dbReference>
<feature type="region of interest" description="Disordered" evidence="2">
    <location>
        <begin position="53"/>
        <end position="89"/>
    </location>
</feature>
<reference evidence="5 6" key="1">
    <citation type="submission" date="2018-11" db="EMBL/GenBank/DDBJ databases">
        <authorList>
            <consortium name="Pathogen Informatics"/>
        </authorList>
    </citation>
    <scope>NUCLEOTIDE SEQUENCE [LARGE SCALE GENOMIC DNA]</scope>
</reference>
<dbReference type="GO" id="GO:0005737">
    <property type="term" value="C:cytoplasm"/>
    <property type="evidence" value="ECO:0007669"/>
    <property type="project" value="TreeGrafter"/>
</dbReference>